<evidence type="ECO:0000313" key="5">
    <source>
        <dbReference type="Proteomes" id="UP001212175"/>
    </source>
</evidence>
<dbReference type="Gene3D" id="2.60.120.200">
    <property type="match status" value="1"/>
</dbReference>
<evidence type="ECO:0000259" key="3">
    <source>
        <dbReference type="Pfam" id="PF09206"/>
    </source>
</evidence>
<dbReference type="Gene3D" id="3.40.50.1110">
    <property type="entry name" value="SGNH hydrolase"/>
    <property type="match status" value="1"/>
</dbReference>
<evidence type="ECO:0000313" key="4">
    <source>
        <dbReference type="EMBL" id="WBF79001.1"/>
    </source>
</evidence>
<dbReference type="InterPro" id="IPR005181">
    <property type="entry name" value="SASA"/>
</dbReference>
<keyword evidence="1" id="KW-0378">Hydrolase</keyword>
<keyword evidence="5" id="KW-1185">Reference proteome</keyword>
<dbReference type="Pfam" id="PF03629">
    <property type="entry name" value="SASA"/>
    <property type="match status" value="1"/>
</dbReference>
<proteinExistence type="predicted"/>
<dbReference type="InterPro" id="IPR052940">
    <property type="entry name" value="Carb_Esterase_6"/>
</dbReference>
<dbReference type="SUPFAM" id="SSF52266">
    <property type="entry name" value="SGNH hydrolase"/>
    <property type="match status" value="1"/>
</dbReference>
<dbReference type="PANTHER" id="PTHR31988">
    <property type="entry name" value="ESTERASE, PUTATIVE (DUF303)-RELATED"/>
    <property type="match status" value="1"/>
</dbReference>
<dbReference type="InterPro" id="IPR015289">
    <property type="entry name" value="A-L-arabinofuranosidase_B_cat"/>
</dbReference>
<dbReference type="Proteomes" id="UP001212175">
    <property type="component" value="Segment"/>
</dbReference>
<dbReference type="GO" id="GO:0031221">
    <property type="term" value="P:arabinan metabolic process"/>
    <property type="evidence" value="ECO:0007669"/>
    <property type="project" value="InterPro"/>
</dbReference>
<organism evidence="4 5">
    <name type="scientific">Arthrobacter phage Bolt007</name>
    <dbReference type="NCBI Taxonomy" id="3017297"/>
    <lineage>
        <taxon>Viruses</taxon>
        <taxon>Duplodnaviria</taxon>
        <taxon>Heunggongvirae</taxon>
        <taxon>Uroviricota</taxon>
        <taxon>Caudoviricetes</taxon>
        <taxon>Berryhillviridae</taxon>
        <taxon>Lilmacvirus</taxon>
        <taxon>Lilmacvirus bolt007</taxon>
    </lineage>
</organism>
<feature type="domain" description="Alpha-L-arabinofuranosidase B catalytic" evidence="3">
    <location>
        <begin position="504"/>
        <end position="576"/>
    </location>
</feature>
<gene>
    <name evidence="4" type="primary">33</name>
    <name evidence="4" type="ORF">SEA_BOLT007_33</name>
</gene>
<dbReference type="EMBL" id="OP985600">
    <property type="protein sequence ID" value="WBF79001.1"/>
    <property type="molecule type" value="Genomic_DNA"/>
</dbReference>
<name>A0AA49I8E9_9CAUD</name>
<evidence type="ECO:0000259" key="2">
    <source>
        <dbReference type="Pfam" id="PF03629"/>
    </source>
</evidence>
<dbReference type="PANTHER" id="PTHR31988:SF19">
    <property type="entry name" value="9-O-ACETYL-N-ACETYLNEURAMINIC ACID DEACETYLASE-RELATED"/>
    <property type="match status" value="1"/>
</dbReference>
<accession>A0AA49I8E9</accession>
<dbReference type="InterPro" id="IPR036514">
    <property type="entry name" value="SGNH_hydro_sf"/>
</dbReference>
<evidence type="ECO:0000256" key="1">
    <source>
        <dbReference type="ARBA" id="ARBA00022801"/>
    </source>
</evidence>
<protein>
    <submittedName>
        <fullName evidence="4">Minor tail protein</fullName>
    </submittedName>
</protein>
<sequence length="800" mass="82974">MTRINLLLQTPSPSGIPVAADGEVTFRPTRKRTVVGSPDVSVLPAPFTEEIGSGGLVSVDLAPTGLEWAWEVRFAVVGMKRWVEYVAVPDTEDIDYTELVRIDPKTLEPLAEPTAVWYAYVEALRTEAELAKLAAEDSRDAADASASSAAGSASSIIPARDAAAGSATAAAGSATAAAGSATAAAGSATAAAGSAGTAVTKAGEASASAAGIADTVDPLTGLLKAPKLEASIAASGYDVIILAGQSNMSGRGTGFTAKTDPAHPMIFQLKGKAPNKGTIVPAAEPLDMVDTPSGVGPGFQFARWYVAAGLNRGRKVLLVPVAQGGTPLTRVSSPTWRPATSGSLYDNMLAQAAIAKALPGSRVVAALWLQGETDGDLLATGPAYQTELDTLITGLRTSLALPELPFIVGGMVPEYLATGTRAAIDAVHKDTPNRLNFTAFAPSPTGSTLNDGNHFNLAGARAIGRSMFDVFERISSGLAVATAATTSASSELRTVWTATAPAYAYSLRRVVPGYAGPILRVRRSSDSAEQDISLTAAGVLDTDALRTFVGAGEGWVAKWYDQSASSLHVSQTDPAKQPRIALGGVVDLAGPRPTVRFDGIDDVLFHNSPKLFAAKTATVCVVLNGAPSSPKRWFTESLSTNASGNQYALIQPDGAGINVNKAIPVRSGIISGGSGGLAPRVSLFDSTLRQASSTDYRGYVNQWVDGELDIDGFTYAQGEMTQDTFALGGVIRAGSLAPLDMRLTEAIFWPAILTPGERRDVEDSQKQFYSTPDAEVLLSPAGTRYRLTVGDDGALTTTAL</sequence>
<reference evidence="4 5" key="1">
    <citation type="submission" date="2022-12" db="EMBL/GenBank/DDBJ databases">
        <authorList>
            <person name="Batteikh M."/>
            <person name="Krug K."/>
            <person name="Kamarzar M."/>
            <person name="Huq N."/>
            <person name="Esparza P.D."/>
            <person name="Ma Y."/>
            <person name="Wang J.Y."/>
            <person name="Fleming H.S."/>
            <person name="Wright N.E."/>
            <person name="Melkote A."/>
            <person name="Senthilvelan J."/>
            <person name="Rajiv S."/>
            <person name="Paek B.H."/>
            <person name="Gonzalez C."/>
            <person name="Abuwarda M."/>
            <person name="Niazmandi K."/>
            <person name="Whang A."/>
            <person name="Magaling J.T.M."/>
            <person name="Seeman S."/>
            <person name="Chai A.E."/>
            <person name="Zorawik M."/>
            <person name="Kasemsunt F."/>
            <person name="Garza D.R."/>
            <person name="Ngo R.T."/>
            <person name="Reddi K."/>
            <person name="Freise A.C."/>
            <person name="Garcia-Vedrenne A.E."/>
            <person name="Garlena R.A."/>
            <person name="Russell D.A."/>
            <person name="Jacobs-Sera D."/>
            <person name="Hatfull G.F."/>
        </authorList>
    </citation>
    <scope>NUCLEOTIDE SEQUENCE [LARGE SCALE GENOMIC DNA]</scope>
</reference>
<dbReference type="GO" id="GO:0046556">
    <property type="term" value="F:alpha-L-arabinofuranosidase activity"/>
    <property type="evidence" value="ECO:0007669"/>
    <property type="project" value="InterPro"/>
</dbReference>
<dbReference type="Pfam" id="PF09206">
    <property type="entry name" value="ArabFuran-catal"/>
    <property type="match status" value="1"/>
</dbReference>
<feature type="domain" description="Sialate O-acetylesterase" evidence="2">
    <location>
        <begin position="238"/>
        <end position="470"/>
    </location>
</feature>